<reference evidence="5" key="1">
    <citation type="submission" date="2021-04" db="EMBL/GenBank/DDBJ databases">
        <title>Biosynthetic gene clusters of Dactylosporangioum roseum.</title>
        <authorList>
            <person name="Hartkoorn R.C."/>
            <person name="Beaudoing E."/>
            <person name="Hot D."/>
            <person name="Moureu S."/>
        </authorList>
    </citation>
    <scope>NUCLEOTIDE SEQUENCE</scope>
    <source>
        <strain evidence="5">NRRL B-16295</strain>
    </source>
</reference>
<protein>
    <submittedName>
        <fullName evidence="5">ABC transporter ATP-binding protein</fullName>
    </submittedName>
</protein>
<dbReference type="Proteomes" id="UP001058271">
    <property type="component" value="Chromosome"/>
</dbReference>
<keyword evidence="2" id="KW-0547">Nucleotide-binding</keyword>
<dbReference type="InterPro" id="IPR003593">
    <property type="entry name" value="AAA+_ATPase"/>
</dbReference>
<gene>
    <name evidence="5" type="ORF">Drose_25010</name>
</gene>
<sequence length="267" mass="28875">MTASPLPVGGRIRVDNVSHAFTTAGGEAPTVALENVSLEIGVGEFVALVGPSGCGKTTLLNAIAGLLKPLSGEVSINGDIVRAPSRHTGYIFARDALMPWRTARENAEIGLELRGVGRAQRRERATATLESVGLAKYAHAYPRQLSQGMRQRVALARTLATDPDTMLLDEPFAALDAQTRIRVQAEFARVLEGSGKTVVLVTHDLAEAVLLADRVVVLAPSPGRIVCEVTVDLPRPRDVETLRFDPRYQQLHEELWLALKEAGHDHD</sequence>
<dbReference type="SUPFAM" id="SSF52540">
    <property type="entry name" value="P-loop containing nucleoside triphosphate hydrolases"/>
    <property type="match status" value="1"/>
</dbReference>
<dbReference type="PANTHER" id="PTHR42788">
    <property type="entry name" value="TAURINE IMPORT ATP-BINDING PROTEIN-RELATED"/>
    <property type="match status" value="1"/>
</dbReference>
<keyword evidence="3 5" id="KW-0067">ATP-binding</keyword>
<evidence type="ECO:0000256" key="1">
    <source>
        <dbReference type="ARBA" id="ARBA00022448"/>
    </source>
</evidence>
<evidence type="ECO:0000313" key="5">
    <source>
        <dbReference type="EMBL" id="UWZ34477.1"/>
    </source>
</evidence>
<dbReference type="EMBL" id="CP073721">
    <property type="protein sequence ID" value="UWZ34477.1"/>
    <property type="molecule type" value="Genomic_DNA"/>
</dbReference>
<accession>A0ABY5YZ18</accession>
<dbReference type="RefSeq" id="WP_260723796.1">
    <property type="nucleotide sequence ID" value="NZ_BAAABS010000011.1"/>
</dbReference>
<dbReference type="InterPro" id="IPR050166">
    <property type="entry name" value="ABC_transporter_ATP-bind"/>
</dbReference>
<dbReference type="PANTHER" id="PTHR42788:SF13">
    <property type="entry name" value="ALIPHATIC SULFONATES IMPORT ATP-BINDING PROTEIN SSUB"/>
    <property type="match status" value="1"/>
</dbReference>
<keyword evidence="6" id="KW-1185">Reference proteome</keyword>
<dbReference type="CDD" id="cd03293">
    <property type="entry name" value="ABC_NrtD_SsuB_transporters"/>
    <property type="match status" value="1"/>
</dbReference>
<dbReference type="InterPro" id="IPR017871">
    <property type="entry name" value="ABC_transporter-like_CS"/>
</dbReference>
<keyword evidence="1" id="KW-0813">Transport</keyword>
<dbReference type="PROSITE" id="PS00211">
    <property type="entry name" value="ABC_TRANSPORTER_1"/>
    <property type="match status" value="1"/>
</dbReference>
<dbReference type="PROSITE" id="PS50893">
    <property type="entry name" value="ABC_TRANSPORTER_2"/>
    <property type="match status" value="1"/>
</dbReference>
<dbReference type="Pfam" id="PF00005">
    <property type="entry name" value="ABC_tran"/>
    <property type="match status" value="1"/>
</dbReference>
<name>A0ABY5YZ18_9ACTN</name>
<evidence type="ECO:0000313" key="6">
    <source>
        <dbReference type="Proteomes" id="UP001058271"/>
    </source>
</evidence>
<feature type="domain" description="ABC transporter" evidence="4">
    <location>
        <begin position="12"/>
        <end position="245"/>
    </location>
</feature>
<dbReference type="Gene3D" id="3.40.50.300">
    <property type="entry name" value="P-loop containing nucleotide triphosphate hydrolases"/>
    <property type="match status" value="1"/>
</dbReference>
<organism evidence="5 6">
    <name type="scientific">Dactylosporangium roseum</name>
    <dbReference type="NCBI Taxonomy" id="47989"/>
    <lineage>
        <taxon>Bacteria</taxon>
        <taxon>Bacillati</taxon>
        <taxon>Actinomycetota</taxon>
        <taxon>Actinomycetes</taxon>
        <taxon>Micromonosporales</taxon>
        <taxon>Micromonosporaceae</taxon>
        <taxon>Dactylosporangium</taxon>
    </lineage>
</organism>
<dbReference type="SMART" id="SM00382">
    <property type="entry name" value="AAA"/>
    <property type="match status" value="1"/>
</dbReference>
<proteinExistence type="predicted"/>
<dbReference type="GO" id="GO:0005524">
    <property type="term" value="F:ATP binding"/>
    <property type="evidence" value="ECO:0007669"/>
    <property type="project" value="UniProtKB-KW"/>
</dbReference>
<dbReference type="InterPro" id="IPR003439">
    <property type="entry name" value="ABC_transporter-like_ATP-bd"/>
</dbReference>
<evidence type="ECO:0000256" key="3">
    <source>
        <dbReference type="ARBA" id="ARBA00022840"/>
    </source>
</evidence>
<dbReference type="InterPro" id="IPR027417">
    <property type="entry name" value="P-loop_NTPase"/>
</dbReference>
<evidence type="ECO:0000256" key="2">
    <source>
        <dbReference type="ARBA" id="ARBA00022741"/>
    </source>
</evidence>
<evidence type="ECO:0000259" key="4">
    <source>
        <dbReference type="PROSITE" id="PS50893"/>
    </source>
</evidence>